<dbReference type="AlphaFoldDB" id="A0A3B1BT08"/>
<accession>A0A3B1BT08</accession>
<reference evidence="1" key="1">
    <citation type="submission" date="2018-06" db="EMBL/GenBank/DDBJ databases">
        <authorList>
            <person name="Zhirakovskaya E."/>
        </authorList>
    </citation>
    <scope>NUCLEOTIDE SEQUENCE</scope>
</reference>
<evidence type="ECO:0000313" key="1">
    <source>
        <dbReference type="EMBL" id="VAX14618.1"/>
    </source>
</evidence>
<organism evidence="1">
    <name type="scientific">hydrothermal vent metagenome</name>
    <dbReference type="NCBI Taxonomy" id="652676"/>
    <lineage>
        <taxon>unclassified sequences</taxon>
        <taxon>metagenomes</taxon>
        <taxon>ecological metagenomes</taxon>
    </lineage>
</organism>
<dbReference type="EMBL" id="UOFZ01000185">
    <property type="protein sequence ID" value="VAX14618.1"/>
    <property type="molecule type" value="Genomic_DNA"/>
</dbReference>
<proteinExistence type="predicted"/>
<name>A0A3B1BT08_9ZZZZ</name>
<sequence length="309" mass="35081">MRFFQRLILLLLLGIFLQNAAVAVELRGFILAERSHNSLGRVNEAVLENLKKSGFEVLGDYSPEDGVNIFIITSPVLKRVAAKSEYGFGSVIKVSVARVTLKDGRKEIQVAYNNPEYMALAYRLDGRLTSVKAKLKKALGAVAEFGGAVDEDTLPDYTYTIGLEGFSGFFELATFDSYRKAVKTVETNLAKGRFGISQVFRLDIPGKKQTLFGLGMQAKVKEHRFINDKYVMDIIDYQQPRRYPHLPYEILVVNNRVIAMHPHFRIAIDFPDLHMFGEHGFGRMIQLPYDYEEYVTRAIGGQWPPEDDW</sequence>
<gene>
    <name evidence="1" type="ORF">MNBD_GAMMA24-968</name>
</gene>
<protein>
    <submittedName>
        <fullName evidence="1">Uncharacterized protein</fullName>
    </submittedName>
</protein>